<keyword evidence="5" id="KW-0489">Methyltransferase</keyword>
<name>A0A9P6VG12_9HELO</name>
<proteinExistence type="inferred from homology"/>
<evidence type="ECO:0000256" key="7">
    <source>
        <dbReference type="ARBA" id="ARBA00022691"/>
    </source>
</evidence>
<sequence length="233" mass="25504">MAWTCSGRTNAELVENLFRKGLIRSEIVKGAMEKVDRAHYTPSPSRAYEDSPQSIGHAATISAPHMHASAAESLLPFLHSNARVLDIGSGSGYLTAVLAEIVQRDEGRGGGRVVGLEHIPALRDLGERNTARGERGRDMLGRGRVKFVVGDGRKGWRRDGGEEGWDAIHVGAAAAVMHEELIEQLRSPGRMFIPVEDSRGQQWIWLVDKDGDGKVKKEKTMGVRYVSLTDAPK</sequence>
<accession>A0A9P6VG12</accession>
<keyword evidence="7" id="KW-0949">S-adenosyl-L-methionine</keyword>
<evidence type="ECO:0000256" key="1">
    <source>
        <dbReference type="ARBA" id="ARBA00004496"/>
    </source>
</evidence>
<dbReference type="Pfam" id="PF01135">
    <property type="entry name" value="PCMT"/>
    <property type="match status" value="1"/>
</dbReference>
<evidence type="ECO:0000256" key="6">
    <source>
        <dbReference type="ARBA" id="ARBA00022679"/>
    </source>
</evidence>
<dbReference type="PANTHER" id="PTHR11579">
    <property type="entry name" value="PROTEIN-L-ISOASPARTATE O-METHYLTRANSFERASE"/>
    <property type="match status" value="1"/>
</dbReference>
<evidence type="ECO:0000256" key="4">
    <source>
        <dbReference type="ARBA" id="ARBA00022490"/>
    </source>
</evidence>
<evidence type="ECO:0000313" key="8">
    <source>
        <dbReference type="EMBL" id="KAG0647104.1"/>
    </source>
</evidence>
<dbReference type="PANTHER" id="PTHR11579:SF0">
    <property type="entry name" value="PROTEIN-L-ISOASPARTATE(D-ASPARTATE) O-METHYLTRANSFERASE"/>
    <property type="match status" value="1"/>
</dbReference>
<evidence type="ECO:0000256" key="2">
    <source>
        <dbReference type="ARBA" id="ARBA00005369"/>
    </source>
</evidence>
<dbReference type="InterPro" id="IPR000682">
    <property type="entry name" value="PCMT"/>
</dbReference>
<dbReference type="GO" id="GO:0004719">
    <property type="term" value="F:protein-L-isoaspartate (D-aspartate) O-methyltransferase activity"/>
    <property type="evidence" value="ECO:0007669"/>
    <property type="project" value="UniProtKB-EC"/>
</dbReference>
<dbReference type="GO" id="GO:0005737">
    <property type="term" value="C:cytoplasm"/>
    <property type="evidence" value="ECO:0007669"/>
    <property type="project" value="UniProtKB-SubCell"/>
</dbReference>
<dbReference type="InterPro" id="IPR029063">
    <property type="entry name" value="SAM-dependent_MTases_sf"/>
</dbReference>
<organism evidence="8 9">
    <name type="scientific">Hyphodiscus hymeniophilus</name>
    <dbReference type="NCBI Taxonomy" id="353542"/>
    <lineage>
        <taxon>Eukaryota</taxon>
        <taxon>Fungi</taxon>
        <taxon>Dikarya</taxon>
        <taxon>Ascomycota</taxon>
        <taxon>Pezizomycotina</taxon>
        <taxon>Leotiomycetes</taxon>
        <taxon>Helotiales</taxon>
        <taxon>Hyphodiscaceae</taxon>
        <taxon>Hyphodiscus</taxon>
    </lineage>
</organism>
<dbReference type="CDD" id="cd02440">
    <property type="entry name" value="AdoMet_MTases"/>
    <property type="match status" value="1"/>
</dbReference>
<dbReference type="EMBL" id="VNKQ01000013">
    <property type="protein sequence ID" value="KAG0647104.1"/>
    <property type="molecule type" value="Genomic_DNA"/>
</dbReference>
<keyword evidence="9" id="KW-1185">Reference proteome</keyword>
<keyword evidence="4" id="KW-0963">Cytoplasm</keyword>
<reference evidence="8" key="1">
    <citation type="submission" date="2019-07" db="EMBL/GenBank/DDBJ databases">
        <title>Hyphodiscus hymeniophilus genome sequencing and assembly.</title>
        <authorList>
            <person name="Kramer G."/>
            <person name="Nodwell J."/>
        </authorList>
    </citation>
    <scope>NUCLEOTIDE SEQUENCE</scope>
    <source>
        <strain evidence="8">ATCC 34498</strain>
    </source>
</reference>
<evidence type="ECO:0000313" key="9">
    <source>
        <dbReference type="Proteomes" id="UP000785200"/>
    </source>
</evidence>
<protein>
    <recommendedName>
        <fullName evidence="3">protein-L-isoaspartate(D-aspartate) O-methyltransferase</fullName>
        <ecNumber evidence="3">2.1.1.77</ecNumber>
    </recommendedName>
</protein>
<dbReference type="EC" id="2.1.1.77" evidence="3"/>
<gene>
    <name evidence="8" type="ORF">D0Z07_6972</name>
</gene>
<keyword evidence="6" id="KW-0808">Transferase</keyword>
<comment type="similarity">
    <text evidence="2">Belongs to the methyltransferase superfamily. L-isoaspartyl/D-aspartyl protein methyltransferase family.</text>
</comment>
<dbReference type="Proteomes" id="UP000785200">
    <property type="component" value="Unassembled WGS sequence"/>
</dbReference>
<evidence type="ECO:0000256" key="5">
    <source>
        <dbReference type="ARBA" id="ARBA00022603"/>
    </source>
</evidence>
<comment type="caution">
    <text evidence="8">The sequence shown here is derived from an EMBL/GenBank/DDBJ whole genome shotgun (WGS) entry which is preliminary data.</text>
</comment>
<dbReference type="SUPFAM" id="SSF53335">
    <property type="entry name" value="S-adenosyl-L-methionine-dependent methyltransferases"/>
    <property type="match status" value="1"/>
</dbReference>
<evidence type="ECO:0000256" key="3">
    <source>
        <dbReference type="ARBA" id="ARBA00011890"/>
    </source>
</evidence>
<dbReference type="OrthoDB" id="73890at2759"/>
<dbReference type="AlphaFoldDB" id="A0A9P6VG12"/>
<comment type="subcellular location">
    <subcellularLocation>
        <location evidence="1">Cytoplasm</location>
    </subcellularLocation>
</comment>
<dbReference type="Gene3D" id="3.40.50.150">
    <property type="entry name" value="Vaccinia Virus protein VP39"/>
    <property type="match status" value="1"/>
</dbReference>
<dbReference type="GO" id="GO:0032259">
    <property type="term" value="P:methylation"/>
    <property type="evidence" value="ECO:0007669"/>
    <property type="project" value="UniProtKB-KW"/>
</dbReference>
<dbReference type="NCBIfam" id="TIGR00080">
    <property type="entry name" value="pimt"/>
    <property type="match status" value="1"/>
</dbReference>